<organism evidence="2 3">
    <name type="scientific">Pediococcus argentinicus</name>
    <dbReference type="NCBI Taxonomy" id="480391"/>
    <lineage>
        <taxon>Bacteria</taxon>
        <taxon>Bacillati</taxon>
        <taxon>Bacillota</taxon>
        <taxon>Bacilli</taxon>
        <taxon>Lactobacillales</taxon>
        <taxon>Lactobacillaceae</taxon>
        <taxon>Pediococcus</taxon>
    </lineage>
</organism>
<dbReference type="RefSeq" id="WP_157059319.1">
    <property type="nucleotide sequence ID" value="NZ_BJZZ01000004.1"/>
</dbReference>
<evidence type="ECO:0000313" key="2">
    <source>
        <dbReference type="EMBL" id="KRO25966.1"/>
    </source>
</evidence>
<dbReference type="PATRIC" id="fig|480391.4.peg.1251"/>
<keyword evidence="3" id="KW-1185">Reference proteome</keyword>
<feature type="signal peptide" evidence="1">
    <location>
        <begin position="1"/>
        <end position="26"/>
    </location>
</feature>
<evidence type="ECO:0000256" key="1">
    <source>
        <dbReference type="SAM" id="SignalP"/>
    </source>
</evidence>
<dbReference type="EMBL" id="JQCQ01000004">
    <property type="protein sequence ID" value="KRO25966.1"/>
    <property type="molecule type" value="Genomic_DNA"/>
</dbReference>
<sequence length="56" mass="5747">MKIKKTITGLIAGISLLVPSILSVQAATIKSSDTSVATTANTNLNSQNKLTTASKT</sequence>
<protein>
    <submittedName>
        <fullName evidence="2">Uncharacterized protein</fullName>
    </submittedName>
</protein>
<evidence type="ECO:0000313" key="3">
    <source>
        <dbReference type="Proteomes" id="UP000051249"/>
    </source>
</evidence>
<dbReference type="Proteomes" id="UP000051249">
    <property type="component" value="Unassembled WGS sequence"/>
</dbReference>
<comment type="caution">
    <text evidence="2">The sequence shown here is derived from an EMBL/GenBank/DDBJ whole genome shotgun (WGS) entry which is preliminary data.</text>
</comment>
<name>A0A0R2NJJ7_9LACO</name>
<gene>
    <name evidence="2" type="ORF">IV88_GL001234</name>
</gene>
<keyword evidence="1" id="KW-0732">Signal</keyword>
<dbReference type="AlphaFoldDB" id="A0A0R2NJJ7"/>
<accession>A0A0R2NJJ7</accession>
<feature type="chain" id="PRO_5006421123" evidence="1">
    <location>
        <begin position="27"/>
        <end position="56"/>
    </location>
</feature>
<reference evidence="2 3" key="1">
    <citation type="journal article" date="2015" name="Genome Announc.">
        <title>Expanding the biotechnology potential of lactobacilli through comparative genomics of 213 strains and associated genera.</title>
        <authorList>
            <person name="Sun Z."/>
            <person name="Harris H.M."/>
            <person name="McCann A."/>
            <person name="Guo C."/>
            <person name="Argimon S."/>
            <person name="Zhang W."/>
            <person name="Yang X."/>
            <person name="Jeffery I.B."/>
            <person name="Cooney J.C."/>
            <person name="Kagawa T.F."/>
            <person name="Liu W."/>
            <person name="Song Y."/>
            <person name="Salvetti E."/>
            <person name="Wrobel A."/>
            <person name="Rasinkangas P."/>
            <person name="Parkhill J."/>
            <person name="Rea M.C."/>
            <person name="O'Sullivan O."/>
            <person name="Ritari J."/>
            <person name="Douillard F.P."/>
            <person name="Paul Ross R."/>
            <person name="Yang R."/>
            <person name="Briner A.E."/>
            <person name="Felis G.E."/>
            <person name="de Vos W.M."/>
            <person name="Barrangou R."/>
            <person name="Klaenhammer T.R."/>
            <person name="Caufield P.W."/>
            <person name="Cui Y."/>
            <person name="Zhang H."/>
            <person name="O'Toole P.W."/>
        </authorList>
    </citation>
    <scope>NUCLEOTIDE SEQUENCE [LARGE SCALE GENOMIC DNA]</scope>
    <source>
        <strain evidence="2 3">DSM 23026</strain>
    </source>
</reference>
<proteinExistence type="predicted"/>